<name>A0ACB9P885_BAUVA</name>
<accession>A0ACB9P885</accession>
<organism evidence="1 2">
    <name type="scientific">Bauhinia variegata</name>
    <name type="common">Purple orchid tree</name>
    <name type="synonym">Phanera variegata</name>
    <dbReference type="NCBI Taxonomy" id="167791"/>
    <lineage>
        <taxon>Eukaryota</taxon>
        <taxon>Viridiplantae</taxon>
        <taxon>Streptophyta</taxon>
        <taxon>Embryophyta</taxon>
        <taxon>Tracheophyta</taxon>
        <taxon>Spermatophyta</taxon>
        <taxon>Magnoliopsida</taxon>
        <taxon>eudicotyledons</taxon>
        <taxon>Gunneridae</taxon>
        <taxon>Pentapetalae</taxon>
        <taxon>rosids</taxon>
        <taxon>fabids</taxon>
        <taxon>Fabales</taxon>
        <taxon>Fabaceae</taxon>
        <taxon>Cercidoideae</taxon>
        <taxon>Cercideae</taxon>
        <taxon>Bauhiniinae</taxon>
        <taxon>Bauhinia</taxon>
    </lineage>
</organism>
<proteinExistence type="predicted"/>
<evidence type="ECO:0000313" key="2">
    <source>
        <dbReference type="Proteomes" id="UP000828941"/>
    </source>
</evidence>
<reference evidence="1 2" key="1">
    <citation type="journal article" date="2022" name="DNA Res.">
        <title>Chromosomal-level genome assembly of the orchid tree Bauhinia variegata (Leguminosae; Cercidoideae) supports the allotetraploid origin hypothesis of Bauhinia.</title>
        <authorList>
            <person name="Zhong Y."/>
            <person name="Chen Y."/>
            <person name="Zheng D."/>
            <person name="Pang J."/>
            <person name="Liu Y."/>
            <person name="Luo S."/>
            <person name="Meng S."/>
            <person name="Qian L."/>
            <person name="Wei D."/>
            <person name="Dai S."/>
            <person name="Zhou R."/>
        </authorList>
    </citation>
    <scope>NUCLEOTIDE SEQUENCE [LARGE SCALE GENOMIC DNA]</scope>
    <source>
        <strain evidence="1">BV-YZ2020</strain>
    </source>
</reference>
<protein>
    <submittedName>
        <fullName evidence="1">Uncharacterized protein</fullName>
    </submittedName>
</protein>
<dbReference type="EMBL" id="CM039430">
    <property type="protein sequence ID" value="KAI4344858.1"/>
    <property type="molecule type" value="Genomic_DNA"/>
</dbReference>
<evidence type="ECO:0000313" key="1">
    <source>
        <dbReference type="EMBL" id="KAI4344858.1"/>
    </source>
</evidence>
<keyword evidence="2" id="KW-1185">Reference proteome</keyword>
<gene>
    <name evidence="1" type="ORF">L6164_012045</name>
</gene>
<sequence>MCWPFFAEQQTNCFYACNEWGIVMEIDNDVKREQVEGLVRELMGGERGEEMRKKATEWKHKAELATSPGGSSYINFNSLVKQLKTSSLESSG</sequence>
<comment type="caution">
    <text evidence="1">The sequence shown here is derived from an EMBL/GenBank/DDBJ whole genome shotgun (WGS) entry which is preliminary data.</text>
</comment>
<dbReference type="Proteomes" id="UP000828941">
    <property type="component" value="Chromosome 5"/>
</dbReference>